<dbReference type="AlphaFoldDB" id="A0A6P7WQP3"/>
<comment type="function">
    <text evidence="1">Plays an essential role in mitochondrial ribosome biogenesis. As a component of a functional protein-RNA module, consisting of RCC1L, NGRN, RPUSD3, RPUSD4, TRUB2, FASTKD2 and 16S mitochondrial ribosomal RNA (16S mt-rRNA), controls 16S mt-rRNA abundance and is required for intra-mitochondrial translation of core subunits of the oxidative phosphorylation system.</text>
</comment>
<proteinExistence type="inferred from homology"/>
<dbReference type="GO" id="GO:0005634">
    <property type="term" value="C:nucleus"/>
    <property type="evidence" value="ECO:0007669"/>
    <property type="project" value="UniProtKB-SubCell"/>
</dbReference>
<keyword evidence="14" id="KW-0325">Glycoprotein</keyword>
<comment type="similarity">
    <text evidence="5">Belongs to the neugrin family.</text>
</comment>
<dbReference type="GO" id="GO:0031966">
    <property type="term" value="C:mitochondrial membrane"/>
    <property type="evidence" value="ECO:0007669"/>
    <property type="project" value="UniProtKB-SubCell"/>
</dbReference>
<organism evidence="17 18">
    <name type="scientific">Microcaecilia unicolor</name>
    <dbReference type="NCBI Taxonomy" id="1415580"/>
    <lineage>
        <taxon>Eukaryota</taxon>
        <taxon>Metazoa</taxon>
        <taxon>Chordata</taxon>
        <taxon>Craniata</taxon>
        <taxon>Vertebrata</taxon>
        <taxon>Euteleostomi</taxon>
        <taxon>Amphibia</taxon>
        <taxon>Gymnophiona</taxon>
        <taxon>Siphonopidae</taxon>
        <taxon>Microcaecilia</taxon>
    </lineage>
</organism>
<dbReference type="GO" id="GO:0005576">
    <property type="term" value="C:extracellular region"/>
    <property type="evidence" value="ECO:0007669"/>
    <property type="project" value="UniProtKB-SubCell"/>
</dbReference>
<dbReference type="GeneID" id="115459861"/>
<keyword evidence="8" id="KW-0217">Developmental protein</keyword>
<accession>A0A6P7WQP3</accession>
<dbReference type="OrthoDB" id="6415470at2759"/>
<comment type="subcellular location">
    <subcellularLocation>
        <location evidence="3">Mitochondrion membrane</location>
    </subcellularLocation>
    <subcellularLocation>
        <location evidence="2">Nucleus</location>
    </subcellularLocation>
    <subcellularLocation>
        <location evidence="4">Secreted</location>
    </subcellularLocation>
</comment>
<dbReference type="PANTHER" id="PTHR13475">
    <property type="entry name" value="NEUGRIN"/>
    <property type="match status" value="1"/>
</dbReference>
<dbReference type="Proteomes" id="UP000515156">
    <property type="component" value="Chromosome 1"/>
</dbReference>
<dbReference type="CTD" id="51335"/>
<dbReference type="Pfam" id="PF06413">
    <property type="entry name" value="Neugrin"/>
    <property type="match status" value="1"/>
</dbReference>
<name>A0A6P7WQP3_9AMPH</name>
<evidence type="ECO:0000256" key="9">
    <source>
        <dbReference type="ARBA" id="ARBA00022525"/>
    </source>
</evidence>
<evidence type="ECO:0000313" key="18">
    <source>
        <dbReference type="RefSeq" id="XP_030045527.1"/>
    </source>
</evidence>
<dbReference type="KEGG" id="muo:115459861"/>
<dbReference type="GO" id="GO:0030154">
    <property type="term" value="P:cell differentiation"/>
    <property type="evidence" value="ECO:0007669"/>
    <property type="project" value="UniProtKB-KW"/>
</dbReference>
<keyword evidence="13" id="KW-0472">Membrane</keyword>
<keyword evidence="11" id="KW-0221">Differentiation</keyword>
<sequence>MAVSSLFLRLRAFLLSPCRKGILLPQFRSISSLPDGGSRSFVDSEVDLEMEDDLEMDLSLELKSVMKRQKRAILYQRVRKEMEPRGPPERSLTWAAMDQIRHLNQEFPEEWTVCHLAEGFNVSSDVIRRVLRSKFSAPPARRMKQDAKATARLEHRQLPQYPSRETVQPKIQAGYQTRTCLPSGKSYEQQKQICDGYTTTQGSLSPATLQGLSSTLSLAVAEKNFTLKKQENQLTVDRRSKADLMRAAPLTLTNKDSKTHEELFASQEQVEPMEEEWDGELLPEDELERIEEMGQENRMKVVQKGREFFDSDGNFLYRI</sequence>
<evidence type="ECO:0000256" key="14">
    <source>
        <dbReference type="ARBA" id="ARBA00023180"/>
    </source>
</evidence>
<dbReference type="RefSeq" id="XP_030045527.1">
    <property type="nucleotide sequence ID" value="XM_030189667.1"/>
</dbReference>
<evidence type="ECO:0000256" key="13">
    <source>
        <dbReference type="ARBA" id="ARBA00023136"/>
    </source>
</evidence>
<evidence type="ECO:0000256" key="5">
    <source>
        <dbReference type="ARBA" id="ARBA00008082"/>
    </source>
</evidence>
<dbReference type="PANTHER" id="PTHR13475:SF4">
    <property type="entry name" value="NEUGRIN"/>
    <property type="match status" value="1"/>
</dbReference>
<protein>
    <recommendedName>
        <fullName evidence="7">Neugrin</fullName>
    </recommendedName>
    <alternativeName>
        <fullName evidence="16">Neurite outgrowth-associated protein</fullName>
    </alternativeName>
</protein>
<evidence type="ECO:0000256" key="4">
    <source>
        <dbReference type="ARBA" id="ARBA00004613"/>
    </source>
</evidence>
<gene>
    <name evidence="18" type="primary">NGRN</name>
</gene>
<evidence type="ECO:0000256" key="15">
    <source>
        <dbReference type="ARBA" id="ARBA00023242"/>
    </source>
</evidence>
<evidence type="ECO:0000256" key="3">
    <source>
        <dbReference type="ARBA" id="ARBA00004325"/>
    </source>
</evidence>
<keyword evidence="10" id="KW-0732">Signal</keyword>
<keyword evidence="12" id="KW-0496">Mitochondrion</keyword>
<evidence type="ECO:0000256" key="1">
    <source>
        <dbReference type="ARBA" id="ARBA00003783"/>
    </source>
</evidence>
<keyword evidence="17" id="KW-1185">Reference proteome</keyword>
<dbReference type="FunCoup" id="A0A6P7WQP3">
    <property type="interactions" value="1372"/>
</dbReference>
<dbReference type="InParanoid" id="A0A6P7WQP3"/>
<comment type="subunit">
    <text evidence="6">Forms a regulatory protein-RNA complex, consisting of RCC1L, NGRN, RPUSD3, RPUSD4, TRUB2, FASTKD2 and 16S mt-rRNA. Interacts with 16S mt-rRNA; this interaction is direct.</text>
</comment>
<evidence type="ECO:0000256" key="6">
    <source>
        <dbReference type="ARBA" id="ARBA00011308"/>
    </source>
</evidence>
<dbReference type="InterPro" id="IPR010487">
    <property type="entry name" value="NGRN/Rrg9"/>
</dbReference>
<evidence type="ECO:0000256" key="12">
    <source>
        <dbReference type="ARBA" id="ARBA00023128"/>
    </source>
</evidence>
<keyword evidence="15" id="KW-0539">Nucleus</keyword>
<evidence type="ECO:0000256" key="10">
    <source>
        <dbReference type="ARBA" id="ARBA00022729"/>
    </source>
</evidence>
<evidence type="ECO:0000256" key="11">
    <source>
        <dbReference type="ARBA" id="ARBA00022782"/>
    </source>
</evidence>
<keyword evidence="9" id="KW-0964">Secreted</keyword>
<evidence type="ECO:0000256" key="7">
    <source>
        <dbReference type="ARBA" id="ARBA00016593"/>
    </source>
</evidence>
<evidence type="ECO:0000256" key="8">
    <source>
        <dbReference type="ARBA" id="ARBA00022473"/>
    </source>
</evidence>
<evidence type="ECO:0000313" key="17">
    <source>
        <dbReference type="Proteomes" id="UP000515156"/>
    </source>
</evidence>
<evidence type="ECO:0000256" key="16">
    <source>
        <dbReference type="ARBA" id="ARBA00029657"/>
    </source>
</evidence>
<reference evidence="18" key="1">
    <citation type="submission" date="2025-08" db="UniProtKB">
        <authorList>
            <consortium name="RefSeq"/>
        </authorList>
    </citation>
    <scope>IDENTIFICATION</scope>
</reference>
<evidence type="ECO:0000256" key="2">
    <source>
        <dbReference type="ARBA" id="ARBA00004123"/>
    </source>
</evidence>